<dbReference type="PANTHER" id="PTHR43157">
    <property type="entry name" value="PHOSPHATIDYLINOSITOL-GLYCAN BIOSYNTHESIS CLASS F PROTEIN-RELATED"/>
    <property type="match status" value="1"/>
</dbReference>
<gene>
    <name evidence="3" type="ORF">JOF56_003289</name>
</gene>
<evidence type="ECO:0000313" key="4">
    <source>
        <dbReference type="Proteomes" id="UP001519332"/>
    </source>
</evidence>
<feature type="region of interest" description="Disordered" evidence="2">
    <location>
        <begin position="245"/>
        <end position="267"/>
    </location>
</feature>
<dbReference type="SUPFAM" id="SSF51735">
    <property type="entry name" value="NAD(P)-binding Rossmann-fold domains"/>
    <property type="match status" value="1"/>
</dbReference>
<evidence type="ECO:0000256" key="2">
    <source>
        <dbReference type="SAM" id="MobiDB-lite"/>
    </source>
</evidence>
<dbReference type="Gene3D" id="3.40.50.720">
    <property type="entry name" value="NAD(P)-binding Rossmann-like Domain"/>
    <property type="match status" value="1"/>
</dbReference>
<dbReference type="EMBL" id="JAGINW010000001">
    <property type="protein sequence ID" value="MBP2322904.1"/>
    <property type="molecule type" value="Genomic_DNA"/>
</dbReference>
<dbReference type="RefSeq" id="WP_209638681.1">
    <property type="nucleotide sequence ID" value="NZ_JAGINW010000001.1"/>
</dbReference>
<feature type="compositionally biased region" description="Basic and acidic residues" evidence="2">
    <location>
        <begin position="256"/>
        <end position="267"/>
    </location>
</feature>
<dbReference type="Proteomes" id="UP001519332">
    <property type="component" value="Unassembled WGS sequence"/>
</dbReference>
<dbReference type="InterPro" id="IPR002347">
    <property type="entry name" value="SDR_fam"/>
</dbReference>
<keyword evidence="1" id="KW-0560">Oxidoreductase</keyword>
<name>A0ABS4TES1_9PSEU</name>
<sequence length="288" mass="30093">MEQGGTVLVTGGNAGIGYFVAEQLAGAGASVVLGSRNPGKADAAIGVIRERVPGADVRKVRLDLADLGSVKAAADEVGVVGAVVHNAGMFGAGTRKTTADGNEVMFATNHLGHFALTHWLKLAENGRVVVTGSLMARSARLDFDDLQTERNYKTMRAYARSKLAQMVFGFELDRRLRAAGSTVRCVVTHPGGALDSLTPNRPAVATGHSAWASPAKVLLQGKDSGAWPAVRAVLDPGVEGGQLLGPRGLFSTRGKPKTESPRPHFVDPADAKKLWDASARLTGVDPLA</sequence>
<organism evidence="3 4">
    <name type="scientific">Kibdelosporangium banguiense</name>
    <dbReference type="NCBI Taxonomy" id="1365924"/>
    <lineage>
        <taxon>Bacteria</taxon>
        <taxon>Bacillati</taxon>
        <taxon>Actinomycetota</taxon>
        <taxon>Actinomycetes</taxon>
        <taxon>Pseudonocardiales</taxon>
        <taxon>Pseudonocardiaceae</taxon>
        <taxon>Kibdelosporangium</taxon>
    </lineage>
</organism>
<dbReference type="PANTHER" id="PTHR43157:SF31">
    <property type="entry name" value="PHOSPHATIDYLINOSITOL-GLYCAN BIOSYNTHESIS CLASS F PROTEIN"/>
    <property type="match status" value="1"/>
</dbReference>
<dbReference type="PRINTS" id="PR00081">
    <property type="entry name" value="GDHRDH"/>
</dbReference>
<reference evidence="3 4" key="1">
    <citation type="submission" date="2021-03" db="EMBL/GenBank/DDBJ databases">
        <title>Sequencing the genomes of 1000 actinobacteria strains.</title>
        <authorList>
            <person name="Klenk H.-P."/>
        </authorList>
    </citation>
    <scope>NUCLEOTIDE SEQUENCE [LARGE SCALE GENOMIC DNA]</scope>
    <source>
        <strain evidence="3 4">DSM 46670</strain>
    </source>
</reference>
<evidence type="ECO:0000256" key="1">
    <source>
        <dbReference type="ARBA" id="ARBA00023002"/>
    </source>
</evidence>
<protein>
    <submittedName>
        <fullName evidence="3">NAD(P)-dependent dehydrogenase (Short-subunit alcohol dehydrogenase family)</fullName>
    </submittedName>
</protein>
<accession>A0ABS4TES1</accession>
<comment type="caution">
    <text evidence="3">The sequence shown here is derived from an EMBL/GenBank/DDBJ whole genome shotgun (WGS) entry which is preliminary data.</text>
</comment>
<keyword evidence="4" id="KW-1185">Reference proteome</keyword>
<dbReference type="Pfam" id="PF00106">
    <property type="entry name" value="adh_short"/>
    <property type="match status" value="1"/>
</dbReference>
<evidence type="ECO:0000313" key="3">
    <source>
        <dbReference type="EMBL" id="MBP2322904.1"/>
    </source>
</evidence>
<proteinExistence type="predicted"/>
<dbReference type="InterPro" id="IPR036291">
    <property type="entry name" value="NAD(P)-bd_dom_sf"/>
</dbReference>